<feature type="domain" description="Major facilitator superfamily (MFS) profile" evidence="9">
    <location>
        <begin position="23"/>
        <end position="419"/>
    </location>
</feature>
<sequence length="422" mass="43509">MKENAMAGRVKRLERGDAIPAWLPLLLGALTAVGPVSTDVYLPAMPQMEHELHGAPGSGSLTMAAWVLGLAIGQISMGPLSDRFGRKLPLLVGMAGYTIGEIGCALSTDMTVMCVWRVFAAIMASAGLVVPNACIRDLTVGDASSRLMSRLTVIQGAVPILAPMLGGLALHYVDWRMIFWATVVFGAVCTVLVAVCFPETLSPSLRGDLRPDLLVRRYGAILRSPSFTSHALIWGCLGIVTFTYLSAAPELFEGRFGMNPAHYGMLFGLFAVGSIGASAVNGALVGRVRGARLMMGALICALIGCGASLAIGLAAEHGAVAGAYPAVLLVPMIAALFFSLAPVGIAGPNAMATALSAQEGQAGSAAALAGTIQYICGASASALFGLCAHWVGVSLALFLLGAYAVAAILALWGHRAQKGQVS</sequence>
<feature type="transmembrane region" description="Helical" evidence="8">
    <location>
        <begin position="293"/>
        <end position="315"/>
    </location>
</feature>
<evidence type="ECO:0000256" key="8">
    <source>
        <dbReference type="RuleBase" id="RU365088"/>
    </source>
</evidence>
<dbReference type="InterPro" id="IPR005829">
    <property type="entry name" value="Sugar_transporter_CS"/>
</dbReference>
<evidence type="ECO:0000256" key="1">
    <source>
        <dbReference type="ARBA" id="ARBA00004651"/>
    </source>
</evidence>
<comment type="subcellular location">
    <subcellularLocation>
        <location evidence="8">Cell inner membrane</location>
        <topology evidence="8">Multi-pass membrane protein</topology>
    </subcellularLocation>
    <subcellularLocation>
        <location evidence="1">Cell membrane</location>
        <topology evidence="1">Multi-pass membrane protein</topology>
    </subcellularLocation>
</comment>
<gene>
    <name evidence="10" type="ORF">KB213_11280</name>
</gene>
<dbReference type="Gene3D" id="1.20.1720.10">
    <property type="entry name" value="Multidrug resistance protein D"/>
    <property type="match status" value="1"/>
</dbReference>
<feature type="transmembrane region" description="Helical" evidence="8">
    <location>
        <begin position="390"/>
        <end position="412"/>
    </location>
</feature>
<keyword evidence="4" id="KW-1003">Cell membrane</keyword>
<dbReference type="PANTHER" id="PTHR23502:SF132">
    <property type="entry name" value="POLYAMINE TRANSPORTER 2-RELATED"/>
    <property type="match status" value="1"/>
</dbReference>
<evidence type="ECO:0000256" key="7">
    <source>
        <dbReference type="ARBA" id="ARBA00023136"/>
    </source>
</evidence>
<evidence type="ECO:0000256" key="5">
    <source>
        <dbReference type="ARBA" id="ARBA00022692"/>
    </source>
</evidence>
<dbReference type="Proteomes" id="UP000677812">
    <property type="component" value="Unassembled WGS sequence"/>
</dbReference>
<keyword evidence="7 8" id="KW-0472">Membrane</keyword>
<keyword evidence="11" id="KW-1185">Reference proteome</keyword>
<name>A0ABS5E9R7_9PROT</name>
<dbReference type="InterPro" id="IPR036259">
    <property type="entry name" value="MFS_trans_sf"/>
</dbReference>
<comment type="caution">
    <text evidence="10">The sequence shown here is derived from an EMBL/GenBank/DDBJ whole genome shotgun (WGS) entry which is preliminary data.</text>
</comment>
<protein>
    <recommendedName>
        <fullName evidence="8">Bcr/CflA family efflux transporter</fullName>
    </recommendedName>
</protein>
<evidence type="ECO:0000256" key="3">
    <source>
        <dbReference type="ARBA" id="ARBA00022448"/>
    </source>
</evidence>
<dbReference type="InterPro" id="IPR004812">
    <property type="entry name" value="Efflux_drug-R_Bcr/CmlA"/>
</dbReference>
<feature type="transmembrane region" description="Helical" evidence="8">
    <location>
        <begin position="178"/>
        <end position="197"/>
    </location>
</feature>
<proteinExistence type="inferred from homology"/>
<keyword evidence="8" id="KW-0997">Cell inner membrane</keyword>
<evidence type="ECO:0000256" key="6">
    <source>
        <dbReference type="ARBA" id="ARBA00022989"/>
    </source>
</evidence>
<evidence type="ECO:0000256" key="4">
    <source>
        <dbReference type="ARBA" id="ARBA00022475"/>
    </source>
</evidence>
<dbReference type="InterPro" id="IPR011701">
    <property type="entry name" value="MFS"/>
</dbReference>
<accession>A0ABS5E9R7</accession>
<evidence type="ECO:0000256" key="2">
    <source>
        <dbReference type="ARBA" id="ARBA00006236"/>
    </source>
</evidence>
<feature type="transmembrane region" description="Helical" evidence="8">
    <location>
        <begin position="21"/>
        <end position="38"/>
    </location>
</feature>
<keyword evidence="6 8" id="KW-1133">Transmembrane helix</keyword>
<evidence type="ECO:0000259" key="9">
    <source>
        <dbReference type="PROSITE" id="PS50850"/>
    </source>
</evidence>
<dbReference type="Pfam" id="PF07690">
    <property type="entry name" value="MFS_1"/>
    <property type="match status" value="1"/>
</dbReference>
<organism evidence="10 11">
    <name type="scientific">Neokomagataea anthophila</name>
    <dbReference type="NCBI Taxonomy" id="2826925"/>
    <lineage>
        <taxon>Bacteria</taxon>
        <taxon>Pseudomonadati</taxon>
        <taxon>Pseudomonadota</taxon>
        <taxon>Alphaproteobacteria</taxon>
        <taxon>Acetobacterales</taxon>
        <taxon>Acetobacteraceae</taxon>
        <taxon>Neokomagataea</taxon>
    </lineage>
</organism>
<feature type="transmembrane region" description="Helical" evidence="8">
    <location>
        <begin position="365"/>
        <end position="384"/>
    </location>
</feature>
<evidence type="ECO:0000313" key="11">
    <source>
        <dbReference type="Proteomes" id="UP000677812"/>
    </source>
</evidence>
<dbReference type="PROSITE" id="PS00216">
    <property type="entry name" value="SUGAR_TRANSPORT_1"/>
    <property type="match status" value="1"/>
</dbReference>
<reference evidence="10 11" key="1">
    <citation type="submission" date="2021-04" db="EMBL/GenBank/DDBJ databases">
        <title>The complete genome sequence of Neokomagataea sp. TBRC 2177.</title>
        <authorList>
            <person name="Charoenyingcharoen P."/>
            <person name="Yukphan P."/>
        </authorList>
    </citation>
    <scope>NUCLEOTIDE SEQUENCE [LARGE SCALE GENOMIC DNA]</scope>
    <source>
        <strain evidence="10 11">TBRC 2177</strain>
    </source>
</reference>
<dbReference type="SUPFAM" id="SSF103473">
    <property type="entry name" value="MFS general substrate transporter"/>
    <property type="match status" value="1"/>
</dbReference>
<feature type="transmembrane region" description="Helical" evidence="8">
    <location>
        <begin position="58"/>
        <end position="76"/>
    </location>
</feature>
<keyword evidence="3 8" id="KW-0813">Transport</keyword>
<comment type="similarity">
    <text evidence="2 8">Belongs to the major facilitator superfamily. Bcr/CmlA family.</text>
</comment>
<feature type="transmembrane region" description="Helical" evidence="8">
    <location>
        <begin position="147"/>
        <end position="172"/>
    </location>
</feature>
<feature type="transmembrane region" description="Helical" evidence="8">
    <location>
        <begin position="88"/>
        <end position="108"/>
    </location>
</feature>
<dbReference type="CDD" id="cd17320">
    <property type="entry name" value="MFS_MdfA_MDR_like"/>
    <property type="match status" value="1"/>
</dbReference>
<dbReference type="PROSITE" id="PS50850">
    <property type="entry name" value="MFS"/>
    <property type="match status" value="1"/>
</dbReference>
<dbReference type="PANTHER" id="PTHR23502">
    <property type="entry name" value="MAJOR FACILITATOR SUPERFAMILY"/>
    <property type="match status" value="1"/>
</dbReference>
<dbReference type="InterPro" id="IPR020846">
    <property type="entry name" value="MFS_dom"/>
</dbReference>
<dbReference type="NCBIfam" id="TIGR00710">
    <property type="entry name" value="efflux_Bcr_CflA"/>
    <property type="match status" value="1"/>
</dbReference>
<feature type="transmembrane region" description="Helical" evidence="8">
    <location>
        <begin position="227"/>
        <end position="245"/>
    </location>
</feature>
<evidence type="ECO:0000313" key="10">
    <source>
        <dbReference type="EMBL" id="MBR0560631.1"/>
    </source>
</evidence>
<dbReference type="EMBL" id="JAGRQH010000011">
    <property type="protein sequence ID" value="MBR0560631.1"/>
    <property type="molecule type" value="Genomic_DNA"/>
</dbReference>
<feature type="transmembrane region" description="Helical" evidence="8">
    <location>
        <begin position="265"/>
        <end position="286"/>
    </location>
</feature>
<feature type="transmembrane region" description="Helical" evidence="8">
    <location>
        <begin position="321"/>
        <end position="345"/>
    </location>
</feature>
<keyword evidence="5 8" id="KW-0812">Transmembrane</keyword>
<feature type="transmembrane region" description="Helical" evidence="8">
    <location>
        <begin position="114"/>
        <end position="135"/>
    </location>
</feature>